<accession>A0ABV8B0S1</accession>
<evidence type="ECO:0000259" key="1">
    <source>
        <dbReference type="Pfam" id="PF06719"/>
    </source>
</evidence>
<proteinExistence type="predicted"/>
<reference evidence="3" key="1">
    <citation type="journal article" date="2019" name="Int. J. Syst. Evol. Microbiol.">
        <title>The Global Catalogue of Microorganisms (GCM) 10K type strain sequencing project: providing services to taxonomists for standard genome sequencing and annotation.</title>
        <authorList>
            <consortium name="The Broad Institute Genomics Platform"/>
            <consortium name="The Broad Institute Genome Sequencing Center for Infectious Disease"/>
            <person name="Wu L."/>
            <person name="Ma J."/>
        </authorList>
    </citation>
    <scope>NUCLEOTIDE SEQUENCE [LARGE SCALE GENOMIC DNA]</scope>
    <source>
        <strain evidence="3">CCUG 61889</strain>
    </source>
</reference>
<feature type="domain" description="Transcription regulator HTH AraC N-terminal" evidence="1">
    <location>
        <begin position="34"/>
        <end position="157"/>
    </location>
</feature>
<comment type="caution">
    <text evidence="2">The sequence shown here is derived from an EMBL/GenBank/DDBJ whole genome shotgun (WGS) entry which is preliminary data.</text>
</comment>
<name>A0ABV8B0S1_9BACI</name>
<gene>
    <name evidence="2" type="ORF">ACFOU2_10210</name>
</gene>
<evidence type="ECO:0000313" key="2">
    <source>
        <dbReference type="EMBL" id="MFC3883856.1"/>
    </source>
</evidence>
<organism evidence="2 3">
    <name type="scientific">Bacillus songklensis</name>
    <dbReference type="NCBI Taxonomy" id="1069116"/>
    <lineage>
        <taxon>Bacteria</taxon>
        <taxon>Bacillati</taxon>
        <taxon>Bacillota</taxon>
        <taxon>Bacilli</taxon>
        <taxon>Bacillales</taxon>
        <taxon>Bacillaceae</taxon>
        <taxon>Bacillus</taxon>
    </lineage>
</organism>
<dbReference type="Proteomes" id="UP001595752">
    <property type="component" value="Unassembled WGS sequence"/>
</dbReference>
<dbReference type="InterPro" id="IPR009594">
    <property type="entry name" value="Tscrpt_reg_HTH_AraC_N"/>
</dbReference>
<dbReference type="RefSeq" id="WP_377914743.1">
    <property type="nucleotide sequence ID" value="NZ_JBHRZT010000043.1"/>
</dbReference>
<protein>
    <submittedName>
        <fullName evidence="2">AraC family transcriptional regulator</fullName>
    </submittedName>
</protein>
<evidence type="ECO:0000313" key="3">
    <source>
        <dbReference type="Proteomes" id="UP001595752"/>
    </source>
</evidence>
<sequence>MGEKMMDNRVMEQQKELAQRIERFCDEDGVHSTAISSLHFIRASHKSEPIHSIHEPALCIVAQGTKLVMLAQDGYQYDPVHYLVVSVDLPISGEIIQATPESPYLCLRLDFDPKQIFDIIKESDQTSSKKGDSRRGLFVSKTNSFLLDAVLRLVRLSE</sequence>
<keyword evidence="3" id="KW-1185">Reference proteome</keyword>
<dbReference type="EMBL" id="JBHRZT010000043">
    <property type="protein sequence ID" value="MFC3883856.1"/>
    <property type="molecule type" value="Genomic_DNA"/>
</dbReference>
<dbReference type="Pfam" id="PF06719">
    <property type="entry name" value="AraC_N"/>
    <property type="match status" value="1"/>
</dbReference>
<dbReference type="PANTHER" id="PTHR43436:SF1">
    <property type="entry name" value="TRANSCRIPTIONAL REGULATORY PROTEIN"/>
    <property type="match status" value="1"/>
</dbReference>
<dbReference type="PANTHER" id="PTHR43436">
    <property type="entry name" value="ARAC-FAMILY TRANSCRIPTIONAL REGULATOR"/>
    <property type="match status" value="1"/>
</dbReference>